<dbReference type="RefSeq" id="WP_012944131.1">
    <property type="nucleotide sequence ID" value="NC_013743.1"/>
</dbReference>
<dbReference type="EMBL" id="CP001860">
    <property type="protein sequence ID" value="ADB61866.1"/>
    <property type="molecule type" value="Genomic_DNA"/>
</dbReference>
<keyword evidence="5 8" id="KW-0418">Kinase</keyword>
<evidence type="ECO:0000256" key="1">
    <source>
        <dbReference type="ARBA" id="ARBA00000085"/>
    </source>
</evidence>
<comment type="catalytic activity">
    <reaction evidence="1">
        <text>ATP + protein L-histidine = ADP + protein N-phospho-L-histidine.</text>
        <dbReference type="EC" id="2.7.13.3"/>
    </reaction>
</comment>
<dbReference type="SMART" id="SM00387">
    <property type="entry name" value="HATPase_c"/>
    <property type="match status" value="1"/>
</dbReference>
<dbReference type="InterPro" id="IPR052162">
    <property type="entry name" value="Sensor_kinase/Photoreceptor"/>
</dbReference>
<evidence type="ECO:0000256" key="6">
    <source>
        <dbReference type="SAM" id="Phobius"/>
    </source>
</evidence>
<feature type="transmembrane region" description="Helical" evidence="6">
    <location>
        <begin position="109"/>
        <end position="128"/>
    </location>
</feature>
<dbReference type="AlphaFoldDB" id="D2RYC0"/>
<keyword evidence="9" id="KW-1185">Reference proteome</keyword>
<dbReference type="InterPro" id="IPR003594">
    <property type="entry name" value="HATPase_dom"/>
</dbReference>
<evidence type="ECO:0000313" key="8">
    <source>
        <dbReference type="EMBL" id="ADB61866.1"/>
    </source>
</evidence>
<evidence type="ECO:0000259" key="7">
    <source>
        <dbReference type="PROSITE" id="PS50109"/>
    </source>
</evidence>
<accession>D2RYC0</accession>
<dbReference type="SUPFAM" id="SSF55874">
    <property type="entry name" value="ATPase domain of HSP90 chaperone/DNA topoisomerase II/histidine kinase"/>
    <property type="match status" value="1"/>
</dbReference>
<dbReference type="Gene3D" id="3.30.565.10">
    <property type="entry name" value="Histidine kinase-like ATPase, C-terminal domain"/>
    <property type="match status" value="1"/>
</dbReference>
<gene>
    <name evidence="8" type="ordered locus">Htur_2998</name>
</gene>
<dbReference type="InterPro" id="IPR004358">
    <property type="entry name" value="Sig_transdc_His_kin-like_C"/>
</dbReference>
<protein>
    <recommendedName>
        <fullName evidence="2">histidine kinase</fullName>
        <ecNumber evidence="2">2.7.13.3</ecNumber>
    </recommendedName>
</protein>
<feature type="transmembrane region" description="Helical" evidence="6">
    <location>
        <begin position="45"/>
        <end position="63"/>
    </location>
</feature>
<dbReference type="PRINTS" id="PR00344">
    <property type="entry name" value="BCTRLSENSOR"/>
</dbReference>
<dbReference type="InterPro" id="IPR005467">
    <property type="entry name" value="His_kinase_dom"/>
</dbReference>
<dbReference type="FunFam" id="3.30.565.10:FF:000006">
    <property type="entry name" value="Sensor histidine kinase WalK"/>
    <property type="match status" value="1"/>
</dbReference>
<dbReference type="EC" id="2.7.13.3" evidence="2"/>
<evidence type="ECO:0000256" key="4">
    <source>
        <dbReference type="ARBA" id="ARBA00022679"/>
    </source>
</evidence>
<name>D2RYC0_HALTV</name>
<keyword evidence="4" id="KW-0808">Transferase</keyword>
<sequence length="391" mass="42626">MDRRVRFVSASGPRRTIAALGGLYVALALSLAVVLLLGNADGSEVVGRFVMVAAPGLALLVGSRRVREMDLHPDAAPRIVIWTAGGIGVMSAVVVMMELISPSGVDNPAFAVPLATALGSLGGFAVGVHDARVKTRERELEETVERLRTSNERLEEFAYAASHDLQEPLRMVSSYLMLLDQRYADDLDEDAREYIDFAVDGADRMRAMIDSLLEYSRVTRGDPLESTDADAVLEDVRTDLQLRIEETDATITADDLPTVLADADQLAQVFRNLLANALEYSGDEPPRIHVGAERTGDEWRFSVADEGIGIEPEYHERIFSVFEQLHAGEEVSSEAGGIGLALCERIVERHGGEIWVESDLDAGATFHFTLPAVEDREDQRPNTAARGPARG</sequence>
<reference evidence="8 9" key="1">
    <citation type="journal article" date="2010" name="Stand. Genomic Sci.">
        <title>Complete genome sequence of Haloterrigena turkmenica type strain (4k).</title>
        <authorList>
            <person name="Saunders E."/>
            <person name="Tindall B.J."/>
            <person name="Fahnrich R."/>
            <person name="Lapidus A."/>
            <person name="Copeland A."/>
            <person name="Del Rio T.G."/>
            <person name="Lucas S."/>
            <person name="Chen F."/>
            <person name="Tice H."/>
            <person name="Cheng J.F."/>
            <person name="Han C."/>
            <person name="Detter J.C."/>
            <person name="Bruce D."/>
            <person name="Goodwin L."/>
            <person name="Chain P."/>
            <person name="Pitluck S."/>
            <person name="Pati A."/>
            <person name="Ivanova N."/>
            <person name="Mavromatis K."/>
            <person name="Chen A."/>
            <person name="Palaniappan K."/>
            <person name="Land M."/>
            <person name="Hauser L."/>
            <person name="Chang Y.J."/>
            <person name="Jeffries C.D."/>
            <person name="Brettin T."/>
            <person name="Rohde M."/>
            <person name="Goker M."/>
            <person name="Bristow J."/>
            <person name="Eisen J.A."/>
            <person name="Markowitz V."/>
            <person name="Hugenholtz P."/>
            <person name="Klenk H.P."/>
            <person name="Kyrpides N.C."/>
        </authorList>
    </citation>
    <scope>NUCLEOTIDE SEQUENCE [LARGE SCALE GENOMIC DNA]</scope>
    <source>
        <strain evidence="9">ATCC 51198 / DSM 5511 / JCM 9101 / NCIMB 13204 / VKM B-1734 / 4k</strain>
    </source>
</reference>
<keyword evidence="6" id="KW-1133">Transmembrane helix</keyword>
<dbReference type="InterPro" id="IPR003661">
    <property type="entry name" value="HisK_dim/P_dom"/>
</dbReference>
<dbReference type="SUPFAM" id="SSF47384">
    <property type="entry name" value="Homodimeric domain of signal transducing histidine kinase"/>
    <property type="match status" value="1"/>
</dbReference>
<dbReference type="PANTHER" id="PTHR43304:SF1">
    <property type="entry name" value="PAC DOMAIN-CONTAINING PROTEIN"/>
    <property type="match status" value="1"/>
</dbReference>
<dbReference type="Pfam" id="PF00512">
    <property type="entry name" value="HisKA"/>
    <property type="match status" value="1"/>
</dbReference>
<keyword evidence="6" id="KW-0812">Transmembrane</keyword>
<dbReference type="eggNOG" id="arCOG02358">
    <property type="taxonomic scope" value="Archaea"/>
</dbReference>
<evidence type="ECO:0000256" key="2">
    <source>
        <dbReference type="ARBA" id="ARBA00012438"/>
    </source>
</evidence>
<feature type="transmembrane region" description="Helical" evidence="6">
    <location>
        <begin position="75"/>
        <end position="97"/>
    </location>
</feature>
<evidence type="ECO:0000256" key="3">
    <source>
        <dbReference type="ARBA" id="ARBA00022553"/>
    </source>
</evidence>
<proteinExistence type="predicted"/>
<dbReference type="OrthoDB" id="106630at2157"/>
<feature type="transmembrane region" description="Helical" evidence="6">
    <location>
        <begin position="21"/>
        <end position="39"/>
    </location>
</feature>
<dbReference type="InterPro" id="IPR031623">
    <property type="entry name" value="HisKA_4TM"/>
</dbReference>
<dbReference type="KEGG" id="htu:Htur_2998"/>
<dbReference type="CDD" id="cd00082">
    <property type="entry name" value="HisKA"/>
    <property type="match status" value="1"/>
</dbReference>
<dbReference type="Pfam" id="PF16926">
    <property type="entry name" value="HisKA_4TM"/>
    <property type="match status" value="1"/>
</dbReference>
<dbReference type="STRING" id="543526.Htur_2998"/>
<dbReference type="SMART" id="SM00388">
    <property type="entry name" value="HisKA"/>
    <property type="match status" value="1"/>
</dbReference>
<keyword evidence="3" id="KW-0597">Phosphoprotein</keyword>
<keyword evidence="6" id="KW-0472">Membrane</keyword>
<dbReference type="PROSITE" id="PS50109">
    <property type="entry name" value="HIS_KIN"/>
    <property type="match status" value="1"/>
</dbReference>
<dbReference type="InterPro" id="IPR036097">
    <property type="entry name" value="HisK_dim/P_sf"/>
</dbReference>
<dbReference type="GeneID" id="8743616"/>
<dbReference type="Pfam" id="PF02518">
    <property type="entry name" value="HATPase_c"/>
    <property type="match status" value="1"/>
</dbReference>
<dbReference type="PANTHER" id="PTHR43304">
    <property type="entry name" value="PHYTOCHROME-LIKE PROTEIN CPH1"/>
    <property type="match status" value="1"/>
</dbReference>
<dbReference type="HOGENOM" id="CLU_000445_114_71_2"/>
<dbReference type="Proteomes" id="UP000001903">
    <property type="component" value="Chromosome"/>
</dbReference>
<dbReference type="InterPro" id="IPR036890">
    <property type="entry name" value="HATPase_C_sf"/>
</dbReference>
<dbReference type="GO" id="GO:0000155">
    <property type="term" value="F:phosphorelay sensor kinase activity"/>
    <property type="evidence" value="ECO:0007669"/>
    <property type="project" value="InterPro"/>
</dbReference>
<evidence type="ECO:0000256" key="5">
    <source>
        <dbReference type="ARBA" id="ARBA00022777"/>
    </source>
</evidence>
<dbReference type="Gene3D" id="1.10.287.130">
    <property type="match status" value="1"/>
</dbReference>
<evidence type="ECO:0000313" key="9">
    <source>
        <dbReference type="Proteomes" id="UP000001903"/>
    </source>
</evidence>
<feature type="domain" description="Histidine kinase" evidence="7">
    <location>
        <begin position="160"/>
        <end position="374"/>
    </location>
</feature>
<organism evidence="8 9">
    <name type="scientific">Haloterrigena turkmenica (strain ATCC 51198 / DSM 5511 / JCM 9101 / NCIMB 13204 / VKM B-1734 / 4k)</name>
    <name type="common">Halococcus turkmenicus</name>
    <dbReference type="NCBI Taxonomy" id="543526"/>
    <lineage>
        <taxon>Archaea</taxon>
        <taxon>Methanobacteriati</taxon>
        <taxon>Methanobacteriota</taxon>
        <taxon>Stenosarchaea group</taxon>
        <taxon>Halobacteria</taxon>
        <taxon>Halobacteriales</taxon>
        <taxon>Natrialbaceae</taxon>
        <taxon>Haloterrigena</taxon>
    </lineage>
</organism>